<comment type="caution">
    <text evidence="2">The sequence shown here is derived from an EMBL/GenBank/DDBJ whole genome shotgun (WGS) entry which is preliminary data.</text>
</comment>
<accession>A0A9W9K6S1</accession>
<gene>
    <name evidence="2" type="ORF">N7456_010706</name>
</gene>
<name>A0A9W9K6S1_9EURO</name>
<organism evidence="2 3">
    <name type="scientific">Penicillium angulare</name>
    <dbReference type="NCBI Taxonomy" id="116970"/>
    <lineage>
        <taxon>Eukaryota</taxon>
        <taxon>Fungi</taxon>
        <taxon>Dikarya</taxon>
        <taxon>Ascomycota</taxon>
        <taxon>Pezizomycotina</taxon>
        <taxon>Eurotiomycetes</taxon>
        <taxon>Eurotiomycetidae</taxon>
        <taxon>Eurotiales</taxon>
        <taxon>Aspergillaceae</taxon>
        <taxon>Penicillium</taxon>
    </lineage>
</organism>
<feature type="compositionally biased region" description="Basic and acidic residues" evidence="1">
    <location>
        <begin position="192"/>
        <end position="202"/>
    </location>
</feature>
<feature type="compositionally biased region" description="Basic residues" evidence="1">
    <location>
        <begin position="208"/>
        <end position="224"/>
    </location>
</feature>
<evidence type="ECO:0000313" key="2">
    <source>
        <dbReference type="EMBL" id="KAJ5094845.1"/>
    </source>
</evidence>
<reference evidence="2" key="2">
    <citation type="journal article" date="2023" name="IMA Fungus">
        <title>Comparative genomic study of the Penicillium genus elucidates a diverse pangenome and 15 lateral gene transfer events.</title>
        <authorList>
            <person name="Petersen C."/>
            <person name="Sorensen T."/>
            <person name="Nielsen M.R."/>
            <person name="Sondergaard T.E."/>
            <person name="Sorensen J.L."/>
            <person name="Fitzpatrick D.A."/>
            <person name="Frisvad J.C."/>
            <person name="Nielsen K.L."/>
        </authorList>
    </citation>
    <scope>NUCLEOTIDE SEQUENCE</scope>
    <source>
        <strain evidence="2">IBT 30069</strain>
    </source>
</reference>
<protein>
    <submittedName>
        <fullName evidence="2">Uncharacterized protein</fullName>
    </submittedName>
</protein>
<dbReference type="EMBL" id="JAPQKH010000006">
    <property type="protein sequence ID" value="KAJ5094845.1"/>
    <property type="molecule type" value="Genomic_DNA"/>
</dbReference>
<sequence length="276" mass="31598">MPTYVADDNHENTSETKNIASELFNKGNRTSQETSSDVSETPRVRYEGYKFFKADPLPGQKSTWTKVERMEMHLSEGELCKKAQKRANKVSAAQQYQTLSEACQAHINQLIHEKRQTNIQGDWSCVYAKQREKASKPRNARPSDYEIVSMQVILMQRPLQTTSYPRTPMGDLVDLEPPFGSSLQQDESDGGEESHETVDYKLKSQKSQLRHRSLPPYRRSRNNHMWRSGTTAEGDQPIPELPTRPFTANIAQELHESNYSTDIWAFNSKKASVKTK</sequence>
<reference evidence="2" key="1">
    <citation type="submission" date="2022-11" db="EMBL/GenBank/DDBJ databases">
        <authorList>
            <person name="Petersen C."/>
        </authorList>
    </citation>
    <scope>NUCLEOTIDE SEQUENCE</scope>
    <source>
        <strain evidence="2">IBT 30069</strain>
    </source>
</reference>
<feature type="region of interest" description="Disordered" evidence="1">
    <location>
        <begin position="162"/>
        <end position="243"/>
    </location>
</feature>
<dbReference type="OrthoDB" id="5401486at2759"/>
<evidence type="ECO:0000313" key="3">
    <source>
        <dbReference type="Proteomes" id="UP001149165"/>
    </source>
</evidence>
<dbReference type="Proteomes" id="UP001149165">
    <property type="component" value="Unassembled WGS sequence"/>
</dbReference>
<keyword evidence="3" id="KW-1185">Reference proteome</keyword>
<dbReference type="AlphaFoldDB" id="A0A9W9K6S1"/>
<evidence type="ECO:0000256" key="1">
    <source>
        <dbReference type="SAM" id="MobiDB-lite"/>
    </source>
</evidence>
<proteinExistence type="predicted"/>